<evidence type="ECO:0000256" key="2">
    <source>
        <dbReference type="ARBA" id="ARBA00022737"/>
    </source>
</evidence>
<dbReference type="SUPFAM" id="SSF52058">
    <property type="entry name" value="L domain-like"/>
    <property type="match status" value="1"/>
</dbReference>
<gene>
    <name evidence="5" type="ORF">HICCMSTLAB_LOCUS4470</name>
</gene>
<dbReference type="PROSITE" id="PS51450">
    <property type="entry name" value="LRR"/>
    <property type="match status" value="1"/>
</dbReference>
<dbReference type="InterPro" id="IPR001611">
    <property type="entry name" value="Leu-rich_rpt"/>
</dbReference>
<dbReference type="PANTHER" id="PTHR45712">
    <property type="entry name" value="AGAP008170-PA"/>
    <property type="match status" value="1"/>
</dbReference>
<keyword evidence="3" id="KW-0812">Transmembrane</keyword>
<reference evidence="5" key="1">
    <citation type="submission" date="2021-04" db="EMBL/GenBank/DDBJ databases">
        <authorList>
            <person name="Chebbi M.A.C M."/>
        </authorList>
    </citation>
    <scope>NUCLEOTIDE SEQUENCE</scope>
</reference>
<protein>
    <submittedName>
        <fullName evidence="5">Similar to hfw: Protein halfway (Drosophila pseudoobscura pseudoobscura)</fullName>
    </submittedName>
</protein>
<dbReference type="InterPro" id="IPR050333">
    <property type="entry name" value="SLRP"/>
</dbReference>
<evidence type="ECO:0000256" key="4">
    <source>
        <dbReference type="SAM" id="SignalP"/>
    </source>
</evidence>
<proteinExistence type="predicted"/>
<dbReference type="AlphaFoldDB" id="A0A8J2H8T1"/>
<comment type="caution">
    <text evidence="5">The sequence shown here is derived from an EMBL/GenBank/DDBJ whole genome shotgun (WGS) entry which is preliminary data.</text>
</comment>
<sequence>LINYLNMFNLFSIIFLLNIIIKVHLEKLEDKNSTVYPLSSSKCFHRESFDCPQVENLNNCPCKIIKFSADEINPKIGIYCCNLNSETLISSLECANFSVNVTDIHIRNATIKSFNVSEALWKNLESLAITDGQINNIKGQFNNDTKISCLNLSNNALSKFDNNFIAQMNYLENLDLSFNNITDLPTFSRSLTILDISGMSTIPCLEIKQAIDRDESYTRRLSFRNQNTTVCSAATDWTWFKAAERISIELLLPDISECPKGENWRCKCTFNQLIKITPGYPIFRTINVDCSNNNLTELPKKLPPYTINLVVSHNKIKKIDDIVTNPSYKYLMNFTADYNEISSINILEGSRFVENFDSFSLRFNKLKSIPTHVLIPVTYNASNEVNGNVSLGGNKILCDCYAAKYLKNWFEVNIPDGDEVNCSNSVDRVIDLNVMKMCKFDDESSDYIYCIIAIEVILLITILSKLLFDYWYYKKNRKLPWFSRIMPKTRFDWLFEFYL</sequence>
<feature type="chain" id="PRO_5035196929" evidence="4">
    <location>
        <begin position="26"/>
        <end position="499"/>
    </location>
</feature>
<evidence type="ECO:0000256" key="1">
    <source>
        <dbReference type="ARBA" id="ARBA00022614"/>
    </source>
</evidence>
<dbReference type="InterPro" id="IPR032675">
    <property type="entry name" value="LRR_dom_sf"/>
</dbReference>
<feature type="non-terminal residue" evidence="5">
    <location>
        <position position="499"/>
    </location>
</feature>
<keyword evidence="1" id="KW-0433">Leucine-rich repeat</keyword>
<evidence type="ECO:0000313" key="5">
    <source>
        <dbReference type="EMBL" id="CAG5087276.1"/>
    </source>
</evidence>
<feature type="signal peptide" evidence="4">
    <location>
        <begin position="1"/>
        <end position="25"/>
    </location>
</feature>
<dbReference type="Gene3D" id="3.80.10.10">
    <property type="entry name" value="Ribonuclease Inhibitor"/>
    <property type="match status" value="2"/>
</dbReference>
<evidence type="ECO:0000256" key="3">
    <source>
        <dbReference type="SAM" id="Phobius"/>
    </source>
</evidence>
<name>A0A8J2H8T1_COTCN</name>
<dbReference type="EMBL" id="CAJNRD030001119">
    <property type="protein sequence ID" value="CAG5087276.1"/>
    <property type="molecule type" value="Genomic_DNA"/>
</dbReference>
<keyword evidence="2" id="KW-0677">Repeat</keyword>
<keyword evidence="3" id="KW-0472">Membrane</keyword>
<dbReference type="PANTHER" id="PTHR45712:SF22">
    <property type="entry name" value="INSULIN-LIKE GROWTH FACTOR-BINDING PROTEIN COMPLEX ACID LABILE SUBUNIT"/>
    <property type="match status" value="1"/>
</dbReference>
<dbReference type="OrthoDB" id="10068119at2759"/>
<feature type="transmembrane region" description="Helical" evidence="3">
    <location>
        <begin position="446"/>
        <end position="468"/>
    </location>
</feature>
<keyword evidence="6" id="KW-1185">Reference proteome</keyword>
<organism evidence="5 6">
    <name type="scientific">Cotesia congregata</name>
    <name type="common">Parasitoid wasp</name>
    <name type="synonym">Apanteles congregatus</name>
    <dbReference type="NCBI Taxonomy" id="51543"/>
    <lineage>
        <taxon>Eukaryota</taxon>
        <taxon>Metazoa</taxon>
        <taxon>Ecdysozoa</taxon>
        <taxon>Arthropoda</taxon>
        <taxon>Hexapoda</taxon>
        <taxon>Insecta</taxon>
        <taxon>Pterygota</taxon>
        <taxon>Neoptera</taxon>
        <taxon>Endopterygota</taxon>
        <taxon>Hymenoptera</taxon>
        <taxon>Apocrita</taxon>
        <taxon>Ichneumonoidea</taxon>
        <taxon>Braconidae</taxon>
        <taxon>Microgastrinae</taxon>
        <taxon>Cotesia</taxon>
    </lineage>
</organism>
<accession>A0A8J2H8T1</accession>
<keyword evidence="4" id="KW-0732">Signal</keyword>
<dbReference type="Proteomes" id="UP000786811">
    <property type="component" value="Unassembled WGS sequence"/>
</dbReference>
<evidence type="ECO:0000313" key="6">
    <source>
        <dbReference type="Proteomes" id="UP000786811"/>
    </source>
</evidence>
<keyword evidence="3" id="KW-1133">Transmembrane helix</keyword>